<keyword evidence="7" id="KW-0732">Signal</keyword>
<evidence type="ECO:0000256" key="7">
    <source>
        <dbReference type="SAM" id="SignalP"/>
    </source>
</evidence>
<evidence type="ECO:0000256" key="2">
    <source>
        <dbReference type="ARBA" id="ARBA00006577"/>
    </source>
</evidence>
<reference evidence="9 10" key="1">
    <citation type="submission" date="2019-05" db="EMBL/GenBank/DDBJ databases">
        <title>Genome sequencing of F202Z8.</title>
        <authorList>
            <person name="Kwon Y.M."/>
        </authorList>
    </citation>
    <scope>NUCLEOTIDE SEQUENCE [LARGE SCALE GENOMIC DNA]</scope>
    <source>
        <strain evidence="9 10">F202Z8</strain>
    </source>
</reference>
<evidence type="ECO:0000259" key="8">
    <source>
        <dbReference type="PROSITE" id="PS50059"/>
    </source>
</evidence>
<dbReference type="Proteomes" id="UP000310017">
    <property type="component" value="Chromosome"/>
</dbReference>
<comment type="similarity">
    <text evidence="2 6">Belongs to the FKBP-type PPIase family.</text>
</comment>
<evidence type="ECO:0000256" key="5">
    <source>
        <dbReference type="PROSITE-ProRule" id="PRU00277"/>
    </source>
</evidence>
<proteinExistence type="inferred from homology"/>
<dbReference type="KEGG" id="asag:FGM00_07485"/>
<evidence type="ECO:0000256" key="1">
    <source>
        <dbReference type="ARBA" id="ARBA00000971"/>
    </source>
</evidence>
<dbReference type="Gene3D" id="3.10.50.40">
    <property type="match status" value="1"/>
</dbReference>
<dbReference type="OrthoDB" id="9814548at2"/>
<sequence>MKFAPLFLLFLSLLSCNSKEQTDFLAKNETEIIQYLSDNDLNAQRTSSGLYYIIEDQGNGARPTASSNVTVAYKGYFLDGSVFDESSSAGVSFNLNQVIPGWTEGIPLFQEGGNGMLLVPSHLGYGSSNNRGIPGGSVLLFDIELIAVND</sequence>
<keyword evidence="10" id="KW-1185">Reference proteome</keyword>
<evidence type="ECO:0000256" key="3">
    <source>
        <dbReference type="ARBA" id="ARBA00023110"/>
    </source>
</evidence>
<dbReference type="InterPro" id="IPR001179">
    <property type="entry name" value="PPIase_FKBP_dom"/>
</dbReference>
<evidence type="ECO:0000313" key="10">
    <source>
        <dbReference type="Proteomes" id="UP000310017"/>
    </source>
</evidence>
<keyword evidence="3 5" id="KW-0697">Rotamase</keyword>
<feature type="signal peptide" evidence="7">
    <location>
        <begin position="1"/>
        <end position="20"/>
    </location>
</feature>
<dbReference type="PROSITE" id="PS51257">
    <property type="entry name" value="PROKAR_LIPOPROTEIN"/>
    <property type="match status" value="1"/>
</dbReference>
<comment type="catalytic activity">
    <reaction evidence="1 5 6">
        <text>[protein]-peptidylproline (omega=180) = [protein]-peptidylproline (omega=0)</text>
        <dbReference type="Rhea" id="RHEA:16237"/>
        <dbReference type="Rhea" id="RHEA-COMP:10747"/>
        <dbReference type="Rhea" id="RHEA-COMP:10748"/>
        <dbReference type="ChEBI" id="CHEBI:83833"/>
        <dbReference type="ChEBI" id="CHEBI:83834"/>
        <dbReference type="EC" id="5.2.1.8"/>
    </reaction>
</comment>
<dbReference type="PANTHER" id="PTHR43811">
    <property type="entry name" value="FKBP-TYPE PEPTIDYL-PROLYL CIS-TRANS ISOMERASE FKPA"/>
    <property type="match status" value="1"/>
</dbReference>
<dbReference type="InterPro" id="IPR046357">
    <property type="entry name" value="PPIase_dom_sf"/>
</dbReference>
<dbReference type="GO" id="GO:0003755">
    <property type="term" value="F:peptidyl-prolyl cis-trans isomerase activity"/>
    <property type="evidence" value="ECO:0007669"/>
    <property type="project" value="UniProtKB-UniRule"/>
</dbReference>
<evidence type="ECO:0000256" key="4">
    <source>
        <dbReference type="ARBA" id="ARBA00023235"/>
    </source>
</evidence>
<dbReference type="SUPFAM" id="SSF54534">
    <property type="entry name" value="FKBP-like"/>
    <property type="match status" value="1"/>
</dbReference>
<organism evidence="9 10">
    <name type="scientific">Aggregatimonas sangjinii</name>
    <dbReference type="NCBI Taxonomy" id="2583587"/>
    <lineage>
        <taxon>Bacteria</taxon>
        <taxon>Pseudomonadati</taxon>
        <taxon>Bacteroidota</taxon>
        <taxon>Flavobacteriia</taxon>
        <taxon>Flavobacteriales</taxon>
        <taxon>Flavobacteriaceae</taxon>
        <taxon>Aggregatimonas</taxon>
    </lineage>
</organism>
<evidence type="ECO:0000256" key="6">
    <source>
        <dbReference type="RuleBase" id="RU003915"/>
    </source>
</evidence>
<dbReference type="Pfam" id="PF00254">
    <property type="entry name" value="FKBP_C"/>
    <property type="match status" value="1"/>
</dbReference>
<dbReference type="EC" id="5.2.1.8" evidence="6"/>
<feature type="chain" id="PRO_5023014218" description="Peptidyl-prolyl cis-trans isomerase" evidence="7">
    <location>
        <begin position="21"/>
        <end position="150"/>
    </location>
</feature>
<name>A0A5B7SRG8_9FLAO</name>
<gene>
    <name evidence="9" type="ORF">FGM00_07485</name>
</gene>
<dbReference type="PROSITE" id="PS50059">
    <property type="entry name" value="FKBP_PPIASE"/>
    <property type="match status" value="1"/>
</dbReference>
<dbReference type="RefSeq" id="WP_138852296.1">
    <property type="nucleotide sequence ID" value="NZ_CP040710.1"/>
</dbReference>
<protein>
    <recommendedName>
        <fullName evidence="6">Peptidyl-prolyl cis-trans isomerase</fullName>
        <ecNumber evidence="6">5.2.1.8</ecNumber>
    </recommendedName>
</protein>
<feature type="domain" description="PPIase FKBP-type" evidence="8">
    <location>
        <begin position="66"/>
        <end position="149"/>
    </location>
</feature>
<dbReference type="PANTHER" id="PTHR43811:SF19">
    <property type="entry name" value="39 KDA FK506-BINDING NUCLEAR PROTEIN"/>
    <property type="match status" value="1"/>
</dbReference>
<dbReference type="AlphaFoldDB" id="A0A5B7SRG8"/>
<dbReference type="EMBL" id="CP040710">
    <property type="protein sequence ID" value="QCW99948.1"/>
    <property type="molecule type" value="Genomic_DNA"/>
</dbReference>
<evidence type="ECO:0000313" key="9">
    <source>
        <dbReference type="EMBL" id="QCW99948.1"/>
    </source>
</evidence>
<keyword evidence="4 5" id="KW-0413">Isomerase</keyword>
<accession>A0A5B7SRG8</accession>